<dbReference type="HOGENOM" id="CLU_3058897_0_0_5"/>
<proteinExistence type="predicted"/>
<dbReference type="Proteomes" id="UP000009101">
    <property type="component" value="Chromosome"/>
</dbReference>
<organism evidence="1 2">
    <name type="scientific">Bartonella clarridgeiae (strain CCUG 45776 / CIP 104772 / 73)</name>
    <dbReference type="NCBI Taxonomy" id="696125"/>
    <lineage>
        <taxon>Bacteria</taxon>
        <taxon>Pseudomonadati</taxon>
        <taxon>Pseudomonadota</taxon>
        <taxon>Alphaproteobacteria</taxon>
        <taxon>Hyphomicrobiales</taxon>
        <taxon>Bartonellaceae</taxon>
        <taxon>Bartonella</taxon>
    </lineage>
</organism>
<sequence length="53" mass="6204">MVFLSYTKKRLYAGDIKFTGEQKITLKKLKFLNDFYSYANSNNEGLYSLKSIL</sequence>
<accession>E6YI98</accession>
<reference evidence="2" key="1">
    <citation type="submission" date="2009-11" db="EMBL/GenBank/DDBJ databases">
        <title>Genome sequencing of Bartonella species and comparative genomics.</title>
        <authorList>
            <person name="Engel P."/>
            <person name="Salzburger W."/>
            <person name="Marius L."/>
            <person name="Chao-Chin C."/>
            <person name="Soichi M."/>
            <person name="Christa L."/>
            <person name="Alexandra C."/>
            <person name="Aurelie L."/>
            <person name="Claudine M."/>
            <person name="Stephan S.C."/>
            <person name="Christoph D."/>
        </authorList>
    </citation>
    <scope>NUCLEOTIDE SEQUENCE [LARGE SCALE GENOMIC DNA]</scope>
    <source>
        <strain evidence="2">CIP 104772 / 73</strain>
    </source>
</reference>
<dbReference type="EMBL" id="FN645454">
    <property type="protein sequence ID" value="CBI76586.1"/>
    <property type="molecule type" value="Genomic_DNA"/>
</dbReference>
<keyword evidence="2" id="KW-1185">Reference proteome</keyword>
<gene>
    <name evidence="1" type="ordered locus">BARCL_0905</name>
</gene>
<dbReference type="AlphaFoldDB" id="E6YI98"/>
<name>E6YI98_BARC7</name>
<evidence type="ECO:0000313" key="1">
    <source>
        <dbReference type="EMBL" id="CBI76586.1"/>
    </source>
</evidence>
<dbReference type="KEGG" id="bcd:BARCL_0905"/>
<reference evidence="1 2" key="2">
    <citation type="journal article" date="2011" name="PLoS Genet.">
        <title>Parallel evolution of a type IV secretion system in radiating lineages of the host-restricted bacterial pathogen Bartonella.</title>
        <authorList>
            <person name="Engel P."/>
            <person name="Salzburger W."/>
            <person name="Liesch M."/>
            <person name="Chang C.C."/>
            <person name="Maruyama S."/>
            <person name="Lanz C."/>
            <person name="Calteau A."/>
            <person name="Lajus A."/>
            <person name="Medigue C."/>
            <person name="Schuster S.C."/>
            <person name="Dehio C."/>
        </authorList>
    </citation>
    <scope>NUCLEOTIDE SEQUENCE [LARGE SCALE GENOMIC DNA]</scope>
    <source>
        <strain evidence="2">CIP 104772 / 73</strain>
    </source>
</reference>
<evidence type="ECO:0000313" key="2">
    <source>
        <dbReference type="Proteomes" id="UP000009101"/>
    </source>
</evidence>
<protein>
    <submittedName>
        <fullName evidence="1">Uncharacterized protein</fullName>
    </submittedName>
</protein>